<sequence>MIKNIRLLLAGMLLVLAAACSKDDGVSGPPVIHRVTLLDSSKMDSAFTRAYPGIMILITGENLAGATRITFNNFNAYFNPAYNTNTHIIMNIPGDATTEATDPDVPNELRIKTDRGDAVHQFVLDIPPPSISWIENENALAGDSMVIYGSALWLVNKITLPGGRDITEYKGNLEGDRLAFVMPDLQGDTGRLAVVAKYGTAYSVGPLNDHESGDVISNLTNAGETGEAPRFNWQWWGADRSNDAARFPGTRGHYLISVFGAVPAGDGAWWNSGRSGQFDDVQLFDPAVRSRPTDQYALKFEFNTKEPWTAGVLLLRFNNGYSIRWTPFKDTESQAFHTNNKWITVTFPLNAVRQTGDEGDGTGPSIMSMGDLVLADGKVPFKYWFIAEEEIPIDIFHAAFDNFRIVKIK</sequence>
<evidence type="ECO:0000259" key="2">
    <source>
        <dbReference type="Pfam" id="PF18329"/>
    </source>
</evidence>
<dbReference type="InterPro" id="IPR013783">
    <property type="entry name" value="Ig-like_fold"/>
</dbReference>
<dbReference type="Pfam" id="PF18329">
    <property type="entry name" value="SGBP_B_XBD"/>
    <property type="match status" value="1"/>
</dbReference>
<name>A0ABZ2YS74_9BACT</name>
<organism evidence="3 4">
    <name type="scientific">Chitinophaga pollutisoli</name>
    <dbReference type="NCBI Taxonomy" id="3133966"/>
    <lineage>
        <taxon>Bacteria</taxon>
        <taxon>Pseudomonadati</taxon>
        <taxon>Bacteroidota</taxon>
        <taxon>Chitinophagia</taxon>
        <taxon>Chitinophagales</taxon>
        <taxon>Chitinophagaceae</taxon>
        <taxon>Chitinophaga</taxon>
    </lineage>
</organism>
<dbReference type="PROSITE" id="PS51257">
    <property type="entry name" value="PROKAR_LIPOPROTEIN"/>
    <property type="match status" value="1"/>
</dbReference>
<dbReference type="RefSeq" id="WP_341836537.1">
    <property type="nucleotide sequence ID" value="NZ_CP149822.1"/>
</dbReference>
<gene>
    <name evidence="3" type="ORF">WJU16_01380</name>
</gene>
<dbReference type="EMBL" id="CP149822">
    <property type="protein sequence ID" value="WZN41689.1"/>
    <property type="molecule type" value="Genomic_DNA"/>
</dbReference>
<evidence type="ECO:0000313" key="4">
    <source>
        <dbReference type="Proteomes" id="UP001485459"/>
    </source>
</evidence>
<dbReference type="InterPro" id="IPR040475">
    <property type="entry name" value="SGBP_B_XBD"/>
</dbReference>
<keyword evidence="4" id="KW-1185">Reference proteome</keyword>
<feature type="domain" description="Surface glycan-binding protein B xyloglucan binding" evidence="2">
    <location>
        <begin position="233"/>
        <end position="407"/>
    </location>
</feature>
<proteinExistence type="predicted"/>
<evidence type="ECO:0000313" key="3">
    <source>
        <dbReference type="EMBL" id="WZN41689.1"/>
    </source>
</evidence>
<reference evidence="4" key="1">
    <citation type="submission" date="2024-03" db="EMBL/GenBank/DDBJ databases">
        <title>Chitinophaga horti sp. nov., isolated from garden soil.</title>
        <authorList>
            <person name="Lee D.S."/>
            <person name="Han D.M."/>
            <person name="Baek J.H."/>
            <person name="Choi D.G."/>
            <person name="Jeon J.H."/>
            <person name="Jeon C.O."/>
        </authorList>
    </citation>
    <scope>NUCLEOTIDE SEQUENCE [LARGE SCALE GENOMIC DNA]</scope>
    <source>
        <strain evidence="4">GPA1</strain>
    </source>
</reference>
<dbReference type="Gene3D" id="2.60.40.10">
    <property type="entry name" value="Immunoglobulins"/>
    <property type="match status" value="2"/>
</dbReference>
<evidence type="ECO:0000256" key="1">
    <source>
        <dbReference type="SAM" id="SignalP"/>
    </source>
</evidence>
<feature type="signal peptide" evidence="1">
    <location>
        <begin position="1"/>
        <end position="22"/>
    </location>
</feature>
<protein>
    <submittedName>
        <fullName evidence="3">Glycan-binding surface protein</fullName>
    </submittedName>
</protein>
<dbReference type="Proteomes" id="UP001485459">
    <property type="component" value="Chromosome"/>
</dbReference>
<accession>A0ABZ2YS74</accession>
<keyword evidence="1" id="KW-0732">Signal</keyword>
<feature type="chain" id="PRO_5046410198" evidence="1">
    <location>
        <begin position="23"/>
        <end position="409"/>
    </location>
</feature>